<proteinExistence type="inferred from homology"/>
<dbReference type="GO" id="GO:0005886">
    <property type="term" value="C:plasma membrane"/>
    <property type="evidence" value="ECO:0007669"/>
    <property type="project" value="UniProtKB-SubCell"/>
</dbReference>
<evidence type="ECO:0000256" key="1">
    <source>
        <dbReference type="ARBA" id="ARBA00004651"/>
    </source>
</evidence>
<evidence type="ECO:0000313" key="11">
    <source>
        <dbReference type="Proteomes" id="UP000244069"/>
    </source>
</evidence>
<dbReference type="SUPFAM" id="SSF103473">
    <property type="entry name" value="MFS general substrate transporter"/>
    <property type="match status" value="1"/>
</dbReference>
<dbReference type="PROSITE" id="PS50850">
    <property type="entry name" value="MFS"/>
    <property type="match status" value="1"/>
</dbReference>
<keyword evidence="11" id="KW-1185">Reference proteome</keyword>
<evidence type="ECO:0000256" key="3">
    <source>
        <dbReference type="ARBA" id="ARBA00022448"/>
    </source>
</evidence>
<keyword evidence="4" id="KW-1003">Cell membrane</keyword>
<dbReference type="InterPro" id="IPR020846">
    <property type="entry name" value="MFS_dom"/>
</dbReference>
<dbReference type="InterPro" id="IPR011701">
    <property type="entry name" value="MFS"/>
</dbReference>
<feature type="transmembrane region" description="Helical" evidence="8">
    <location>
        <begin position="113"/>
        <end position="132"/>
    </location>
</feature>
<feature type="transmembrane region" description="Helical" evidence="8">
    <location>
        <begin position="54"/>
        <end position="75"/>
    </location>
</feature>
<evidence type="ECO:0000256" key="4">
    <source>
        <dbReference type="ARBA" id="ARBA00022475"/>
    </source>
</evidence>
<keyword evidence="6 8" id="KW-1133">Transmembrane helix</keyword>
<dbReference type="Proteomes" id="UP000244069">
    <property type="component" value="Unassembled WGS sequence"/>
</dbReference>
<dbReference type="PANTHER" id="PTHR43271">
    <property type="entry name" value="BLL2771 PROTEIN"/>
    <property type="match status" value="1"/>
</dbReference>
<evidence type="ECO:0000313" key="10">
    <source>
        <dbReference type="EMBL" id="PTX39781.1"/>
    </source>
</evidence>
<feature type="domain" description="Major facilitator superfamily (MFS) profile" evidence="9">
    <location>
        <begin position="14"/>
        <end position="397"/>
    </location>
</feature>
<accession>A0A2T6A7G6</accession>
<feature type="transmembrane region" description="Helical" evidence="8">
    <location>
        <begin position="262"/>
        <end position="279"/>
    </location>
</feature>
<feature type="transmembrane region" description="Helical" evidence="8">
    <location>
        <begin position="87"/>
        <end position="107"/>
    </location>
</feature>
<keyword evidence="5 8" id="KW-0812">Transmembrane</keyword>
<comment type="caution">
    <text evidence="10">The sequence shown here is derived from an EMBL/GenBank/DDBJ whole genome shotgun (WGS) entry which is preliminary data.</text>
</comment>
<evidence type="ECO:0000256" key="5">
    <source>
        <dbReference type="ARBA" id="ARBA00022692"/>
    </source>
</evidence>
<feature type="transmembrane region" description="Helical" evidence="8">
    <location>
        <begin position="144"/>
        <end position="164"/>
    </location>
</feature>
<protein>
    <submittedName>
        <fullName evidence="10">YNFM family putative membrane transporter</fullName>
    </submittedName>
</protein>
<dbReference type="Gene3D" id="1.20.1250.20">
    <property type="entry name" value="MFS general substrate transporter like domains"/>
    <property type="match status" value="1"/>
</dbReference>
<dbReference type="AlphaFoldDB" id="A0A2T6A7G6"/>
<keyword evidence="3" id="KW-0813">Transport</keyword>
<dbReference type="PANTHER" id="PTHR43271:SF2">
    <property type="entry name" value="BLL2771 PROTEIN"/>
    <property type="match status" value="1"/>
</dbReference>
<feature type="transmembrane region" description="Helical" evidence="8">
    <location>
        <begin position="371"/>
        <end position="393"/>
    </location>
</feature>
<dbReference type="EMBL" id="QBKN01000036">
    <property type="protein sequence ID" value="PTX39781.1"/>
    <property type="molecule type" value="Genomic_DNA"/>
</dbReference>
<dbReference type="Pfam" id="PF07690">
    <property type="entry name" value="MFS_1"/>
    <property type="match status" value="1"/>
</dbReference>
<name>A0A2T6A7G6_9RHOB</name>
<evidence type="ECO:0000256" key="2">
    <source>
        <dbReference type="ARBA" id="ARBA00008335"/>
    </source>
</evidence>
<dbReference type="CDD" id="cd17324">
    <property type="entry name" value="MFS_NepI_like"/>
    <property type="match status" value="1"/>
</dbReference>
<keyword evidence="7 8" id="KW-0472">Membrane</keyword>
<feature type="transmembrane region" description="Helical" evidence="8">
    <location>
        <begin position="15"/>
        <end position="34"/>
    </location>
</feature>
<sequence length="398" mass="41671">MTECGMANQAERIRIRSILVAAFTTGLVSFAVLYSPQPLLHLVAADYRVTPAASALTISLPSLMLAVSSIAMLWLGRRFPAAKVLPLAVLASGVVNMGVWMSPWWAGVVAGRTVFGLLAGVIPAAVVGYLAAEIPAERMGRAMSWYIAGTGAGGLLGRLIAGLLTEPFGYRASLLGIGAVALAFGLILLVAFPKPVVGDAARPPGRLDLAGLGQALCNPRAASIYLLGFFAMSSFVAIFNYLPFELSSPRFGLSQSSLTLSFLPLALGVFMVPIFGMFYDRLGPRVMTSLAFFLLLTGSLVTLTRSIPVLFLGIMLIALGAFAGHSSATATLGRQREVDPAYAASLYMFCYYMGSAISGYLAGMAYDSGGWSAIITATAILCGLGVGVALAVLPRNPH</sequence>
<dbReference type="GO" id="GO:0022857">
    <property type="term" value="F:transmembrane transporter activity"/>
    <property type="evidence" value="ECO:0007669"/>
    <property type="project" value="InterPro"/>
</dbReference>
<feature type="transmembrane region" description="Helical" evidence="8">
    <location>
        <begin position="286"/>
        <end position="303"/>
    </location>
</feature>
<evidence type="ECO:0000256" key="6">
    <source>
        <dbReference type="ARBA" id="ARBA00022989"/>
    </source>
</evidence>
<evidence type="ECO:0000256" key="8">
    <source>
        <dbReference type="SAM" id="Phobius"/>
    </source>
</evidence>
<feature type="transmembrane region" description="Helical" evidence="8">
    <location>
        <begin position="309"/>
        <end position="332"/>
    </location>
</feature>
<evidence type="ECO:0000256" key="7">
    <source>
        <dbReference type="ARBA" id="ARBA00023136"/>
    </source>
</evidence>
<organism evidence="10 11">
    <name type="scientific">Allosediminivita pacifica</name>
    <dbReference type="NCBI Taxonomy" id="1267769"/>
    <lineage>
        <taxon>Bacteria</taxon>
        <taxon>Pseudomonadati</taxon>
        <taxon>Pseudomonadota</taxon>
        <taxon>Alphaproteobacteria</taxon>
        <taxon>Rhodobacterales</taxon>
        <taxon>Paracoccaceae</taxon>
        <taxon>Allosediminivita</taxon>
    </lineage>
</organism>
<comment type="subcellular location">
    <subcellularLocation>
        <location evidence="1">Cell membrane</location>
        <topology evidence="1">Multi-pass membrane protein</topology>
    </subcellularLocation>
</comment>
<feature type="transmembrane region" description="Helical" evidence="8">
    <location>
        <begin position="224"/>
        <end position="242"/>
    </location>
</feature>
<reference evidence="10 11" key="1">
    <citation type="submission" date="2018-04" db="EMBL/GenBank/DDBJ databases">
        <title>Genomic Encyclopedia of Archaeal and Bacterial Type Strains, Phase II (KMG-II): from individual species to whole genera.</title>
        <authorList>
            <person name="Goeker M."/>
        </authorList>
    </citation>
    <scope>NUCLEOTIDE SEQUENCE [LARGE SCALE GENOMIC DNA]</scope>
    <source>
        <strain evidence="10 11">DSM 29329</strain>
    </source>
</reference>
<evidence type="ECO:0000259" key="9">
    <source>
        <dbReference type="PROSITE" id="PS50850"/>
    </source>
</evidence>
<comment type="similarity">
    <text evidence="2">Belongs to the major facilitator superfamily.</text>
</comment>
<feature type="transmembrane region" description="Helical" evidence="8">
    <location>
        <begin position="170"/>
        <end position="192"/>
    </location>
</feature>
<feature type="transmembrane region" description="Helical" evidence="8">
    <location>
        <begin position="344"/>
        <end position="365"/>
    </location>
</feature>
<gene>
    <name evidence="10" type="ORF">C8N44_13624</name>
</gene>
<dbReference type="InterPro" id="IPR036259">
    <property type="entry name" value="MFS_trans_sf"/>
</dbReference>